<evidence type="ECO:0000313" key="5">
    <source>
        <dbReference type="EMBL" id="MTV38024.1"/>
    </source>
</evidence>
<comment type="caution">
    <text evidence="5">The sequence shown here is derived from an EMBL/GenBank/DDBJ whole genome shotgun (WGS) entry which is preliminary data.</text>
</comment>
<keyword evidence="2" id="KW-0238">DNA-binding</keyword>
<dbReference type="SUPFAM" id="SSF46785">
    <property type="entry name" value="Winged helix' DNA-binding domain"/>
    <property type="match status" value="1"/>
</dbReference>
<dbReference type="GO" id="GO:0003677">
    <property type="term" value="F:DNA binding"/>
    <property type="evidence" value="ECO:0007669"/>
    <property type="project" value="UniProtKB-KW"/>
</dbReference>
<dbReference type="SMART" id="SM00345">
    <property type="entry name" value="HTH_GNTR"/>
    <property type="match status" value="1"/>
</dbReference>
<proteinExistence type="predicted"/>
<sequence length="124" mass="14282">MYMKSGFVFSQTDTRPMYQQIMEQIKQRIAVGDWPPHTPLPSVRELAVEIKVSVITIKRAYLELAREGVIVTQQGKGSWVNDVLDMKVLQREELMQHLEQAGKLAKSLGLPEEKILQLLKQFME</sequence>
<gene>
    <name evidence="5" type="ORF">GM676_10600</name>
</gene>
<keyword evidence="3" id="KW-0804">Transcription</keyword>
<accession>A0A6L6PG80</accession>
<reference evidence="5 6" key="1">
    <citation type="submission" date="2019-11" db="EMBL/GenBank/DDBJ databases">
        <title>Type strains purchased from KCTC, JCM and DSMZ.</title>
        <authorList>
            <person name="Lu H."/>
        </authorList>
    </citation>
    <scope>NUCLEOTIDE SEQUENCE [LARGE SCALE GENOMIC DNA]</scope>
    <source>
        <strain evidence="5 6">KCTC 22382</strain>
    </source>
</reference>
<feature type="domain" description="HTH gntR-type" evidence="4">
    <location>
        <begin position="15"/>
        <end position="83"/>
    </location>
</feature>
<evidence type="ECO:0000256" key="2">
    <source>
        <dbReference type="ARBA" id="ARBA00023125"/>
    </source>
</evidence>
<keyword evidence="1" id="KW-0805">Transcription regulation</keyword>
<dbReference type="Proteomes" id="UP000475582">
    <property type="component" value="Unassembled WGS sequence"/>
</dbReference>
<evidence type="ECO:0000256" key="3">
    <source>
        <dbReference type="ARBA" id="ARBA00023163"/>
    </source>
</evidence>
<dbReference type="PROSITE" id="PS50949">
    <property type="entry name" value="HTH_GNTR"/>
    <property type="match status" value="1"/>
</dbReference>
<dbReference type="PANTHER" id="PTHR38445:SF7">
    <property type="entry name" value="GNTR-FAMILY TRANSCRIPTIONAL REGULATOR"/>
    <property type="match status" value="1"/>
</dbReference>
<dbReference type="InterPro" id="IPR036390">
    <property type="entry name" value="WH_DNA-bd_sf"/>
</dbReference>
<keyword evidence="6" id="KW-1185">Reference proteome</keyword>
<dbReference type="InterPro" id="IPR036388">
    <property type="entry name" value="WH-like_DNA-bd_sf"/>
</dbReference>
<evidence type="ECO:0000313" key="6">
    <source>
        <dbReference type="Proteomes" id="UP000475582"/>
    </source>
</evidence>
<protein>
    <submittedName>
        <fullName evidence="5">GntR family transcriptional regulator</fullName>
    </submittedName>
</protein>
<dbReference type="EMBL" id="WNKY01000009">
    <property type="protein sequence ID" value="MTV38024.1"/>
    <property type="molecule type" value="Genomic_DNA"/>
</dbReference>
<evidence type="ECO:0000256" key="1">
    <source>
        <dbReference type="ARBA" id="ARBA00023015"/>
    </source>
</evidence>
<dbReference type="Gene3D" id="1.10.10.10">
    <property type="entry name" value="Winged helix-like DNA-binding domain superfamily/Winged helix DNA-binding domain"/>
    <property type="match status" value="1"/>
</dbReference>
<organism evidence="5 6">
    <name type="scientific">Duganella radicis</name>
    <dbReference type="NCBI Taxonomy" id="551988"/>
    <lineage>
        <taxon>Bacteria</taxon>
        <taxon>Pseudomonadati</taxon>
        <taxon>Pseudomonadota</taxon>
        <taxon>Betaproteobacteria</taxon>
        <taxon>Burkholderiales</taxon>
        <taxon>Oxalobacteraceae</taxon>
        <taxon>Telluria group</taxon>
        <taxon>Duganella</taxon>
    </lineage>
</organism>
<evidence type="ECO:0000259" key="4">
    <source>
        <dbReference type="PROSITE" id="PS50949"/>
    </source>
</evidence>
<dbReference type="PANTHER" id="PTHR38445">
    <property type="entry name" value="HTH-TYPE TRANSCRIPTIONAL REPRESSOR YTRA"/>
    <property type="match status" value="1"/>
</dbReference>
<dbReference type="GO" id="GO:0003700">
    <property type="term" value="F:DNA-binding transcription factor activity"/>
    <property type="evidence" value="ECO:0007669"/>
    <property type="project" value="InterPro"/>
</dbReference>
<name>A0A6L6PG80_9BURK</name>
<dbReference type="AlphaFoldDB" id="A0A6L6PG80"/>
<dbReference type="Pfam" id="PF00392">
    <property type="entry name" value="GntR"/>
    <property type="match status" value="1"/>
</dbReference>
<dbReference type="CDD" id="cd07377">
    <property type="entry name" value="WHTH_GntR"/>
    <property type="match status" value="1"/>
</dbReference>
<dbReference type="InterPro" id="IPR000524">
    <property type="entry name" value="Tscrpt_reg_HTH_GntR"/>
</dbReference>